<comment type="caution">
    <text evidence="1">The sequence shown here is derived from an EMBL/GenBank/DDBJ whole genome shotgun (WGS) entry which is preliminary data.</text>
</comment>
<dbReference type="Proteomes" id="UP000644756">
    <property type="component" value="Unassembled WGS sequence"/>
</dbReference>
<gene>
    <name evidence="1" type="ORF">GCM10010916_40890</name>
</gene>
<dbReference type="EMBL" id="BMGR01000016">
    <property type="protein sequence ID" value="GGG19919.1"/>
    <property type="molecule type" value="Genomic_DNA"/>
</dbReference>
<sequence>MDEQTSRRTNGEQDRMIGIPIDVVVSSRLRVAGVNRKSGSVIRSGMWVVPREYNLSSLA</sequence>
<dbReference type="AlphaFoldDB" id="A0A917G2I5"/>
<organism evidence="1 2">
    <name type="scientific">Paenibacillus abyssi</name>
    <dbReference type="NCBI Taxonomy" id="1340531"/>
    <lineage>
        <taxon>Bacteria</taxon>
        <taxon>Bacillati</taxon>
        <taxon>Bacillota</taxon>
        <taxon>Bacilli</taxon>
        <taxon>Bacillales</taxon>
        <taxon>Paenibacillaceae</taxon>
        <taxon>Paenibacillus</taxon>
    </lineage>
</organism>
<reference evidence="1" key="1">
    <citation type="journal article" date="2014" name="Int. J. Syst. Evol. Microbiol.">
        <title>Complete genome sequence of Corynebacterium casei LMG S-19264T (=DSM 44701T), isolated from a smear-ripened cheese.</title>
        <authorList>
            <consortium name="US DOE Joint Genome Institute (JGI-PGF)"/>
            <person name="Walter F."/>
            <person name="Albersmeier A."/>
            <person name="Kalinowski J."/>
            <person name="Ruckert C."/>
        </authorList>
    </citation>
    <scope>NUCLEOTIDE SEQUENCE</scope>
    <source>
        <strain evidence="1">CGMCC 1.12987</strain>
    </source>
</reference>
<reference evidence="1" key="2">
    <citation type="submission" date="2020-09" db="EMBL/GenBank/DDBJ databases">
        <authorList>
            <person name="Sun Q."/>
            <person name="Zhou Y."/>
        </authorList>
    </citation>
    <scope>NUCLEOTIDE SEQUENCE</scope>
    <source>
        <strain evidence="1">CGMCC 1.12987</strain>
    </source>
</reference>
<protein>
    <submittedName>
        <fullName evidence="1">Uncharacterized protein</fullName>
    </submittedName>
</protein>
<accession>A0A917G2I5</accession>
<proteinExistence type="predicted"/>
<name>A0A917G2I5_9BACL</name>
<evidence type="ECO:0000313" key="1">
    <source>
        <dbReference type="EMBL" id="GGG19919.1"/>
    </source>
</evidence>
<evidence type="ECO:0000313" key="2">
    <source>
        <dbReference type="Proteomes" id="UP000644756"/>
    </source>
</evidence>
<keyword evidence="2" id="KW-1185">Reference proteome</keyword>